<evidence type="ECO:0000256" key="3">
    <source>
        <dbReference type="ARBA" id="ARBA00022679"/>
    </source>
</evidence>
<keyword evidence="5 6" id="KW-0863">Zinc-finger</keyword>
<comment type="catalytic activity">
    <reaction evidence="1 6">
        <text>S-ubiquitinyl-[E2 ubiquitin-conjugating enzyme]-L-cysteine + [acceptor protein]-L-lysine = [E2 ubiquitin-conjugating enzyme]-L-cysteine + N(6)-ubiquitinyl-[acceptor protein]-L-lysine.</text>
        <dbReference type="EC" id="2.3.2.27"/>
    </reaction>
</comment>
<comment type="caution">
    <text evidence="9">The sequence shown here is derived from an EMBL/GenBank/DDBJ whole genome shotgun (WGS) entry which is preliminary data.</text>
</comment>
<reference evidence="9 10" key="1">
    <citation type="journal article" date="2020" name="Mol. Plant">
        <title>The Chromosome-Based Rubber Tree Genome Provides New Insights into Spurge Genome Evolution and Rubber Biosynthesis.</title>
        <authorList>
            <person name="Liu J."/>
            <person name="Shi C."/>
            <person name="Shi C.C."/>
            <person name="Li W."/>
            <person name="Zhang Q.J."/>
            <person name="Zhang Y."/>
            <person name="Li K."/>
            <person name="Lu H.F."/>
            <person name="Shi C."/>
            <person name="Zhu S.T."/>
            <person name="Xiao Z.Y."/>
            <person name="Nan H."/>
            <person name="Yue Y."/>
            <person name="Zhu X.G."/>
            <person name="Wu Y."/>
            <person name="Hong X.N."/>
            <person name="Fan G.Y."/>
            <person name="Tong Y."/>
            <person name="Zhang D."/>
            <person name="Mao C.L."/>
            <person name="Liu Y.L."/>
            <person name="Hao S.J."/>
            <person name="Liu W.Q."/>
            <person name="Lv M.Q."/>
            <person name="Zhang H.B."/>
            <person name="Liu Y."/>
            <person name="Hu-Tang G.R."/>
            <person name="Wang J.P."/>
            <person name="Wang J.H."/>
            <person name="Sun Y.H."/>
            <person name="Ni S.B."/>
            <person name="Chen W.B."/>
            <person name="Zhang X.C."/>
            <person name="Jiao Y.N."/>
            <person name="Eichler E.E."/>
            <person name="Li G.H."/>
            <person name="Liu X."/>
            <person name="Gao L.Z."/>
        </authorList>
    </citation>
    <scope>NUCLEOTIDE SEQUENCE [LARGE SCALE GENOMIC DNA]</scope>
    <source>
        <strain evidence="10">cv. GT1</strain>
        <tissue evidence="9">Leaf</tissue>
    </source>
</reference>
<keyword evidence="6" id="KW-0479">Metal-binding</keyword>
<name>A0A6A6L002_HEVBR</name>
<dbReference type="SUPFAM" id="SSF57850">
    <property type="entry name" value="RING/U-box"/>
    <property type="match status" value="1"/>
</dbReference>
<dbReference type="InterPro" id="IPR013083">
    <property type="entry name" value="Znf_RING/FYVE/PHD"/>
</dbReference>
<accession>A0A6A6L002</accession>
<keyword evidence="10" id="KW-1185">Reference proteome</keyword>
<feature type="domain" description="RING-type" evidence="8">
    <location>
        <begin position="132"/>
        <end position="172"/>
    </location>
</feature>
<comment type="function">
    <text evidence="6">E3 ubiquitin-protein ligase.</text>
</comment>
<evidence type="ECO:0000256" key="4">
    <source>
        <dbReference type="ARBA" id="ARBA00022786"/>
    </source>
</evidence>
<dbReference type="PROSITE" id="PS50089">
    <property type="entry name" value="ZF_RING_2"/>
    <property type="match status" value="1"/>
</dbReference>
<dbReference type="GO" id="GO:0005789">
    <property type="term" value="C:endoplasmic reticulum membrane"/>
    <property type="evidence" value="ECO:0007669"/>
    <property type="project" value="UniProtKB-SubCell"/>
</dbReference>
<evidence type="ECO:0000313" key="10">
    <source>
        <dbReference type="Proteomes" id="UP000467840"/>
    </source>
</evidence>
<keyword evidence="6" id="KW-0862">Zinc</keyword>
<sequence length="426" mass="48062">MELDLNQEPLDSPHGSIFGLGSLLNELETAHGHIEERIRQLEAVTSRARQRQRWRQSETTHQTVNFAVEPTPNGFHSDDTTLAERVAVSTQERTFGARRIMKRNGTHLIARALGMDTDATNTRSDRGNFFDCNICLDMARDPILTHCGHLFCWPCFYQLSYVHLNVKECPVCMKEVTDISIIPIYGNGNDNNTQKSRLKETGLKERSQSQDLDGASYMPERGRFFASQSFTSQVLPAMRIEDSQQHHPFQDSRLLMQGAASFSSLSSALNSAMDSVERLVEDLEASIHRRRIRRNHQRSASVVDRGSVSNIAAAIQRDRQLVNNAADTDSTMARPASSFSTNTTATVVQLENQRTDTSVENNNVVAISSLSFRRRAEVSRISEGDNSIEVNSTMPHSSSSRRRSEFPRVSDVDNGFYREPRRRRLT</sequence>
<dbReference type="AlphaFoldDB" id="A0A6A6L002"/>
<comment type="domain">
    <text evidence="6">The RING-type zinc finger domain is responsible for E3 ligase activity.</text>
</comment>
<feature type="region of interest" description="Disordered" evidence="7">
    <location>
        <begin position="386"/>
        <end position="426"/>
    </location>
</feature>
<dbReference type="InterPro" id="IPR045103">
    <property type="entry name" value="RNF5/RNF185-like"/>
</dbReference>
<protein>
    <recommendedName>
        <fullName evidence="6">E3 ubiquitin-protein ligase RMA</fullName>
        <ecNumber evidence="6">2.3.2.27</ecNumber>
    </recommendedName>
    <alternativeName>
        <fullName evidence="6">Protein RING membrane-anchor</fullName>
    </alternativeName>
    <alternativeName>
        <fullName evidence="6">RING-type E3 ubiquitin transferase RMA</fullName>
    </alternativeName>
</protein>
<dbReference type="GO" id="GO:0006511">
    <property type="term" value="P:ubiquitin-dependent protein catabolic process"/>
    <property type="evidence" value="ECO:0007669"/>
    <property type="project" value="UniProtKB-UniRule"/>
</dbReference>
<evidence type="ECO:0000256" key="6">
    <source>
        <dbReference type="RuleBase" id="RU369090"/>
    </source>
</evidence>
<evidence type="ECO:0000259" key="8">
    <source>
        <dbReference type="PROSITE" id="PS50089"/>
    </source>
</evidence>
<evidence type="ECO:0000313" key="9">
    <source>
        <dbReference type="EMBL" id="KAF2293666.1"/>
    </source>
</evidence>
<organism evidence="9 10">
    <name type="scientific">Hevea brasiliensis</name>
    <name type="common">Para rubber tree</name>
    <name type="synonym">Siphonia brasiliensis</name>
    <dbReference type="NCBI Taxonomy" id="3981"/>
    <lineage>
        <taxon>Eukaryota</taxon>
        <taxon>Viridiplantae</taxon>
        <taxon>Streptophyta</taxon>
        <taxon>Embryophyta</taxon>
        <taxon>Tracheophyta</taxon>
        <taxon>Spermatophyta</taxon>
        <taxon>Magnoliopsida</taxon>
        <taxon>eudicotyledons</taxon>
        <taxon>Gunneridae</taxon>
        <taxon>Pentapetalae</taxon>
        <taxon>rosids</taxon>
        <taxon>fabids</taxon>
        <taxon>Malpighiales</taxon>
        <taxon>Euphorbiaceae</taxon>
        <taxon>Crotonoideae</taxon>
        <taxon>Micrandreae</taxon>
        <taxon>Hevea</taxon>
    </lineage>
</organism>
<keyword evidence="4 6" id="KW-0833">Ubl conjugation pathway</keyword>
<dbReference type="Proteomes" id="UP000467840">
    <property type="component" value="Chromosome 7"/>
</dbReference>
<dbReference type="SMART" id="SM00184">
    <property type="entry name" value="RING"/>
    <property type="match status" value="1"/>
</dbReference>
<keyword evidence="6" id="KW-0256">Endoplasmic reticulum</keyword>
<comment type="pathway">
    <text evidence="2 6">Protein modification; protein ubiquitination.</text>
</comment>
<dbReference type="Gene3D" id="3.30.40.10">
    <property type="entry name" value="Zinc/RING finger domain, C3HC4 (zinc finger)"/>
    <property type="match status" value="1"/>
</dbReference>
<dbReference type="EMBL" id="JAAGAX010000013">
    <property type="protein sequence ID" value="KAF2293666.1"/>
    <property type="molecule type" value="Genomic_DNA"/>
</dbReference>
<evidence type="ECO:0000256" key="5">
    <source>
        <dbReference type="PROSITE-ProRule" id="PRU00175"/>
    </source>
</evidence>
<dbReference type="GO" id="GO:0008270">
    <property type="term" value="F:zinc ion binding"/>
    <property type="evidence" value="ECO:0007669"/>
    <property type="project" value="UniProtKB-KW"/>
</dbReference>
<dbReference type="Pfam" id="PF13920">
    <property type="entry name" value="zf-C3HC4_3"/>
    <property type="match status" value="1"/>
</dbReference>
<feature type="compositionally biased region" description="Polar residues" evidence="7">
    <location>
        <begin position="386"/>
        <end position="396"/>
    </location>
</feature>
<evidence type="ECO:0000256" key="1">
    <source>
        <dbReference type="ARBA" id="ARBA00000900"/>
    </source>
</evidence>
<dbReference type="InterPro" id="IPR001841">
    <property type="entry name" value="Znf_RING"/>
</dbReference>
<dbReference type="UniPathway" id="UPA00143"/>
<comment type="subcellular location">
    <subcellularLocation>
        <location evidence="6">Endoplasmic reticulum membrane</location>
        <topology evidence="6">Single-pass type IV membrane protein</topology>
    </subcellularLocation>
</comment>
<proteinExistence type="predicted"/>
<dbReference type="PANTHER" id="PTHR12313">
    <property type="entry name" value="E3 UBIQUITIN-PROTEIN LIGASE RNF5-RELATED"/>
    <property type="match status" value="1"/>
</dbReference>
<evidence type="ECO:0000256" key="2">
    <source>
        <dbReference type="ARBA" id="ARBA00004906"/>
    </source>
</evidence>
<evidence type="ECO:0000256" key="7">
    <source>
        <dbReference type="SAM" id="MobiDB-lite"/>
    </source>
</evidence>
<dbReference type="GO" id="GO:0061630">
    <property type="term" value="F:ubiquitin protein ligase activity"/>
    <property type="evidence" value="ECO:0007669"/>
    <property type="project" value="UniProtKB-UniRule"/>
</dbReference>
<dbReference type="GO" id="GO:0016567">
    <property type="term" value="P:protein ubiquitination"/>
    <property type="evidence" value="ECO:0007669"/>
    <property type="project" value="UniProtKB-UniPathway"/>
</dbReference>
<gene>
    <name evidence="9" type="ORF">GH714_003953</name>
</gene>
<keyword evidence="3 6" id="KW-0808">Transferase</keyword>
<feature type="compositionally biased region" description="Basic and acidic residues" evidence="7">
    <location>
        <begin position="402"/>
        <end position="419"/>
    </location>
</feature>
<dbReference type="EC" id="2.3.2.27" evidence="6"/>